<comment type="similarity">
    <text evidence="12">Belongs to the cytochrome b561 family.</text>
</comment>
<accession>A0A9X2HM21</accession>
<feature type="domain" description="Cytochrome b561 bacterial/Ni-hydrogenase" evidence="14">
    <location>
        <begin position="18"/>
        <end position="209"/>
    </location>
</feature>
<keyword evidence="16" id="KW-1185">Reference proteome</keyword>
<dbReference type="GO" id="GO:0046872">
    <property type="term" value="F:metal ion binding"/>
    <property type="evidence" value="ECO:0007669"/>
    <property type="project" value="UniProtKB-KW"/>
</dbReference>
<keyword evidence="5" id="KW-0349">Heme</keyword>
<keyword evidence="4" id="KW-1003">Cell membrane</keyword>
<evidence type="ECO:0000256" key="10">
    <source>
        <dbReference type="ARBA" id="ARBA00023004"/>
    </source>
</evidence>
<evidence type="ECO:0000256" key="9">
    <source>
        <dbReference type="ARBA" id="ARBA00022989"/>
    </source>
</evidence>
<evidence type="ECO:0000256" key="13">
    <source>
        <dbReference type="SAM" id="Phobius"/>
    </source>
</evidence>
<dbReference type="GO" id="GO:0022904">
    <property type="term" value="P:respiratory electron transport chain"/>
    <property type="evidence" value="ECO:0007669"/>
    <property type="project" value="InterPro"/>
</dbReference>
<evidence type="ECO:0000256" key="3">
    <source>
        <dbReference type="ARBA" id="ARBA00022448"/>
    </source>
</evidence>
<evidence type="ECO:0000259" key="14">
    <source>
        <dbReference type="Pfam" id="PF01292"/>
    </source>
</evidence>
<dbReference type="GO" id="GO:0005886">
    <property type="term" value="C:plasma membrane"/>
    <property type="evidence" value="ECO:0007669"/>
    <property type="project" value="UniProtKB-SubCell"/>
</dbReference>
<comment type="cofactor">
    <cofactor evidence="1">
        <name>heme b</name>
        <dbReference type="ChEBI" id="CHEBI:60344"/>
    </cofactor>
</comment>
<evidence type="ECO:0000256" key="1">
    <source>
        <dbReference type="ARBA" id="ARBA00001970"/>
    </source>
</evidence>
<evidence type="ECO:0000256" key="5">
    <source>
        <dbReference type="ARBA" id="ARBA00022617"/>
    </source>
</evidence>
<keyword evidence="7" id="KW-0479">Metal-binding</keyword>
<keyword evidence="8" id="KW-0249">Electron transport</keyword>
<dbReference type="InterPro" id="IPR016174">
    <property type="entry name" value="Di-haem_cyt_TM"/>
</dbReference>
<keyword evidence="3" id="KW-0813">Transport</keyword>
<proteinExistence type="inferred from homology"/>
<evidence type="ECO:0000256" key="2">
    <source>
        <dbReference type="ARBA" id="ARBA00004651"/>
    </source>
</evidence>
<dbReference type="GO" id="GO:0009055">
    <property type="term" value="F:electron transfer activity"/>
    <property type="evidence" value="ECO:0007669"/>
    <property type="project" value="InterPro"/>
</dbReference>
<dbReference type="PANTHER" id="PTHR30529:SF1">
    <property type="entry name" value="CYTOCHROME B561 HOMOLOG 2"/>
    <property type="match status" value="1"/>
</dbReference>
<evidence type="ECO:0000313" key="15">
    <source>
        <dbReference type="EMBL" id="MCP3732617.1"/>
    </source>
</evidence>
<evidence type="ECO:0000256" key="7">
    <source>
        <dbReference type="ARBA" id="ARBA00022723"/>
    </source>
</evidence>
<dbReference type="RefSeq" id="WP_254296201.1">
    <property type="nucleotide sequence ID" value="NZ_JAMLDX010000020.1"/>
</dbReference>
<name>A0A9X2HM21_9SPHN</name>
<dbReference type="PANTHER" id="PTHR30529">
    <property type="entry name" value="CYTOCHROME B561"/>
    <property type="match status" value="1"/>
</dbReference>
<feature type="transmembrane region" description="Helical" evidence="13">
    <location>
        <begin position="63"/>
        <end position="81"/>
    </location>
</feature>
<feature type="transmembrane region" description="Helical" evidence="13">
    <location>
        <begin position="136"/>
        <end position="155"/>
    </location>
</feature>
<keyword evidence="10" id="KW-0408">Iron</keyword>
<feature type="transmembrane region" description="Helical" evidence="13">
    <location>
        <begin position="175"/>
        <end position="197"/>
    </location>
</feature>
<dbReference type="SUPFAM" id="SSF81342">
    <property type="entry name" value="Transmembrane di-heme cytochromes"/>
    <property type="match status" value="1"/>
</dbReference>
<sequence>MTVDHHEATRSHAAAVRRFPAGLIVIHWLSALLIAIMLATGWWMMELIDDPRRMTAAFPIFQFHKSLGLVVLAAAFFRIVLRTRRRVPALPRRMPGWERLTAFASHAALYILLVTVPLSGWSYISTQWAESLDKEFRAPSLFFGLVPIPYFPVIAEAEGGLRRALSFHLSGVHAWLAYGLLVLALFHVAAALKHHFIDRDNVLGSMLPGIRQPDAEDGEASAPHKLTSGRVWLIAGGGIVALALLGWLFNPPPPRRSVDTTIPVASAKIP</sequence>
<gene>
    <name evidence="15" type="ORF">M9978_19515</name>
</gene>
<evidence type="ECO:0000313" key="16">
    <source>
        <dbReference type="Proteomes" id="UP001139451"/>
    </source>
</evidence>
<dbReference type="AlphaFoldDB" id="A0A9X2HM21"/>
<reference evidence="15" key="1">
    <citation type="submission" date="2022-05" db="EMBL/GenBank/DDBJ databases">
        <title>Sphingomonas sp. strain MG17 Genome sequencing and assembly.</title>
        <authorList>
            <person name="Kim I."/>
        </authorList>
    </citation>
    <scope>NUCLEOTIDE SEQUENCE</scope>
    <source>
        <strain evidence="15">MG17</strain>
    </source>
</reference>
<keyword evidence="6 13" id="KW-0812">Transmembrane</keyword>
<comment type="subcellular location">
    <subcellularLocation>
        <location evidence="2">Cell membrane</location>
        <topology evidence="2">Multi-pass membrane protein</topology>
    </subcellularLocation>
</comment>
<evidence type="ECO:0000256" key="6">
    <source>
        <dbReference type="ARBA" id="ARBA00022692"/>
    </source>
</evidence>
<keyword evidence="11 13" id="KW-0472">Membrane</keyword>
<feature type="transmembrane region" description="Helical" evidence="13">
    <location>
        <begin position="231"/>
        <end position="249"/>
    </location>
</feature>
<feature type="transmembrane region" description="Helical" evidence="13">
    <location>
        <begin position="102"/>
        <end position="124"/>
    </location>
</feature>
<dbReference type="Pfam" id="PF01292">
    <property type="entry name" value="Ni_hydr_CYTB"/>
    <property type="match status" value="1"/>
</dbReference>
<comment type="caution">
    <text evidence="15">The sequence shown here is derived from an EMBL/GenBank/DDBJ whole genome shotgun (WGS) entry which is preliminary data.</text>
</comment>
<dbReference type="Proteomes" id="UP001139451">
    <property type="component" value="Unassembled WGS sequence"/>
</dbReference>
<dbReference type="EMBL" id="JAMLDX010000020">
    <property type="protein sequence ID" value="MCP3732617.1"/>
    <property type="molecule type" value="Genomic_DNA"/>
</dbReference>
<protein>
    <submittedName>
        <fullName evidence="15">Cytochrome b</fullName>
    </submittedName>
</protein>
<organism evidence="15 16">
    <name type="scientific">Sphingomonas tagetis</name>
    <dbReference type="NCBI Taxonomy" id="2949092"/>
    <lineage>
        <taxon>Bacteria</taxon>
        <taxon>Pseudomonadati</taxon>
        <taxon>Pseudomonadota</taxon>
        <taxon>Alphaproteobacteria</taxon>
        <taxon>Sphingomonadales</taxon>
        <taxon>Sphingomonadaceae</taxon>
        <taxon>Sphingomonas</taxon>
    </lineage>
</organism>
<evidence type="ECO:0000256" key="12">
    <source>
        <dbReference type="ARBA" id="ARBA00037975"/>
    </source>
</evidence>
<feature type="transmembrane region" description="Helical" evidence="13">
    <location>
        <begin position="21"/>
        <end position="43"/>
    </location>
</feature>
<dbReference type="InterPro" id="IPR052168">
    <property type="entry name" value="Cytochrome_b561_oxidase"/>
</dbReference>
<evidence type="ECO:0000256" key="11">
    <source>
        <dbReference type="ARBA" id="ARBA00023136"/>
    </source>
</evidence>
<keyword evidence="9 13" id="KW-1133">Transmembrane helix</keyword>
<evidence type="ECO:0000256" key="4">
    <source>
        <dbReference type="ARBA" id="ARBA00022475"/>
    </source>
</evidence>
<dbReference type="InterPro" id="IPR011577">
    <property type="entry name" value="Cyt_b561_bac/Ni-Hgenase"/>
</dbReference>
<evidence type="ECO:0000256" key="8">
    <source>
        <dbReference type="ARBA" id="ARBA00022982"/>
    </source>
</evidence>
<dbReference type="GO" id="GO:0020037">
    <property type="term" value="F:heme binding"/>
    <property type="evidence" value="ECO:0007669"/>
    <property type="project" value="TreeGrafter"/>
</dbReference>